<sequence>MNLGVLCKLGHNEQVEVTTPVIITWHNGKSRMVGDLRTLDTYTIPDRYPIPRIHKTLTQLSQAKFITAVDSLKGFHQNFFTDNAKKLLRIIVHCGIYEYLRMPFGIKNAPSHYQRMMNTIFPGELSEGCLIIYIDNIIVFSETWESHLTRLERVLQKIVQVNMKISLKKCHFPYSELKELGNVVSELSLGIEKGKVAKELLKPMPQTKKKMQSFLEFAGYTDSI</sequence>
<reference evidence="2" key="1">
    <citation type="submission" date="2021-03" db="EMBL/GenBank/DDBJ databases">
        <title>Draft genome sequence of rust myrtle Austropuccinia psidii MF-1, a brazilian biotype.</title>
        <authorList>
            <person name="Quecine M.C."/>
            <person name="Pachon D.M.R."/>
            <person name="Bonatelli M.L."/>
            <person name="Correr F.H."/>
            <person name="Franceschini L.M."/>
            <person name="Leite T.F."/>
            <person name="Margarido G.R.A."/>
            <person name="Almeida C.A."/>
            <person name="Ferrarezi J.A."/>
            <person name="Labate C.A."/>
        </authorList>
    </citation>
    <scope>NUCLEOTIDE SEQUENCE</scope>
    <source>
        <strain evidence="2">MF-1</strain>
    </source>
</reference>
<organism evidence="2 3">
    <name type="scientific">Austropuccinia psidii MF-1</name>
    <dbReference type="NCBI Taxonomy" id="1389203"/>
    <lineage>
        <taxon>Eukaryota</taxon>
        <taxon>Fungi</taxon>
        <taxon>Dikarya</taxon>
        <taxon>Basidiomycota</taxon>
        <taxon>Pucciniomycotina</taxon>
        <taxon>Pucciniomycetes</taxon>
        <taxon>Pucciniales</taxon>
        <taxon>Sphaerophragmiaceae</taxon>
        <taxon>Austropuccinia</taxon>
    </lineage>
</organism>
<dbReference type="Proteomes" id="UP000765509">
    <property type="component" value="Unassembled WGS sequence"/>
</dbReference>
<dbReference type="OrthoDB" id="3250101at2759"/>
<gene>
    <name evidence="2" type="ORF">O181_086474</name>
</gene>
<dbReference type="AlphaFoldDB" id="A0A9Q3IND5"/>
<dbReference type="InterPro" id="IPR043502">
    <property type="entry name" value="DNA/RNA_pol_sf"/>
</dbReference>
<dbReference type="InterPro" id="IPR043128">
    <property type="entry name" value="Rev_trsase/Diguanyl_cyclase"/>
</dbReference>
<dbReference type="SUPFAM" id="SSF56672">
    <property type="entry name" value="DNA/RNA polymerases"/>
    <property type="match status" value="1"/>
</dbReference>
<dbReference type="Gene3D" id="3.30.70.270">
    <property type="match status" value="1"/>
</dbReference>
<dbReference type="InterPro" id="IPR053134">
    <property type="entry name" value="RNA-dir_DNA_polymerase"/>
</dbReference>
<keyword evidence="3" id="KW-1185">Reference proteome</keyword>
<proteinExistence type="predicted"/>
<evidence type="ECO:0000313" key="3">
    <source>
        <dbReference type="Proteomes" id="UP000765509"/>
    </source>
</evidence>
<name>A0A9Q3IND5_9BASI</name>
<dbReference type="Pfam" id="PF00078">
    <property type="entry name" value="RVT_1"/>
    <property type="match status" value="1"/>
</dbReference>
<evidence type="ECO:0000313" key="2">
    <source>
        <dbReference type="EMBL" id="MBW0546759.1"/>
    </source>
</evidence>
<protein>
    <recommendedName>
        <fullName evidence="1">Reverse transcriptase domain-containing protein</fullName>
    </recommendedName>
</protein>
<comment type="caution">
    <text evidence="2">The sequence shown here is derived from an EMBL/GenBank/DDBJ whole genome shotgun (WGS) entry which is preliminary data.</text>
</comment>
<dbReference type="CDD" id="cd01647">
    <property type="entry name" value="RT_LTR"/>
    <property type="match status" value="1"/>
</dbReference>
<dbReference type="InterPro" id="IPR000477">
    <property type="entry name" value="RT_dom"/>
</dbReference>
<feature type="domain" description="Reverse transcriptase" evidence="1">
    <location>
        <begin position="27"/>
        <end position="181"/>
    </location>
</feature>
<dbReference type="PANTHER" id="PTHR24559">
    <property type="entry name" value="TRANSPOSON TY3-I GAG-POL POLYPROTEIN"/>
    <property type="match status" value="1"/>
</dbReference>
<dbReference type="EMBL" id="AVOT02051760">
    <property type="protein sequence ID" value="MBW0546759.1"/>
    <property type="molecule type" value="Genomic_DNA"/>
</dbReference>
<evidence type="ECO:0000259" key="1">
    <source>
        <dbReference type="Pfam" id="PF00078"/>
    </source>
</evidence>
<accession>A0A9Q3IND5</accession>
<dbReference type="PANTHER" id="PTHR24559:SF435">
    <property type="entry name" value="RIBONUCLEASE H"/>
    <property type="match status" value="1"/>
</dbReference>